<dbReference type="RefSeq" id="WP_369293559.1">
    <property type="nucleotide sequence ID" value="NZ_JAWJBA010000123.1"/>
</dbReference>
<evidence type="ECO:0000313" key="1">
    <source>
        <dbReference type="EMBL" id="MDV2686949.1"/>
    </source>
</evidence>
<reference evidence="1 2" key="1">
    <citation type="submission" date="2023-10" db="EMBL/GenBank/DDBJ databases">
        <title>Screening of Alkalihalobacillus lindianensis BZ-TG-R113 and Its Alleviation of Salt Stress on Rapeseed Growth.</title>
        <authorList>
            <person name="Zhao B."/>
            <person name="Guo T."/>
        </authorList>
    </citation>
    <scope>NUCLEOTIDE SEQUENCE [LARGE SCALE GENOMIC DNA]</scope>
    <source>
        <strain evidence="1 2">BZ-TG-R113</strain>
    </source>
</reference>
<proteinExistence type="predicted"/>
<organism evidence="1 2">
    <name type="scientific">Alkalihalophilus lindianensis</name>
    <dbReference type="NCBI Taxonomy" id="1630542"/>
    <lineage>
        <taxon>Bacteria</taxon>
        <taxon>Bacillati</taxon>
        <taxon>Bacillota</taxon>
        <taxon>Bacilli</taxon>
        <taxon>Bacillales</taxon>
        <taxon>Bacillaceae</taxon>
        <taxon>Alkalihalophilus</taxon>
    </lineage>
</organism>
<protein>
    <submittedName>
        <fullName evidence="1">Glycosyltransferase family 1 protein</fullName>
    </submittedName>
</protein>
<feature type="non-terminal residue" evidence="1">
    <location>
        <position position="1"/>
    </location>
</feature>
<dbReference type="EMBL" id="JAWJBA010000123">
    <property type="protein sequence ID" value="MDV2686949.1"/>
    <property type="molecule type" value="Genomic_DNA"/>
</dbReference>
<gene>
    <name evidence="1" type="ORF">RYX56_21600</name>
</gene>
<evidence type="ECO:0000313" key="2">
    <source>
        <dbReference type="Proteomes" id="UP001287282"/>
    </source>
</evidence>
<dbReference type="SUPFAM" id="SSF53756">
    <property type="entry name" value="UDP-Glycosyltransferase/glycogen phosphorylase"/>
    <property type="match status" value="1"/>
</dbReference>
<name>A0ABU3XGD4_9BACI</name>
<comment type="caution">
    <text evidence="1">The sequence shown here is derived from an EMBL/GenBank/DDBJ whole genome shotgun (WGS) entry which is preliminary data.</text>
</comment>
<sequence length="60" mass="6866">PGLPIVNANPDNLYEETKMLLDHPELRRELGVKGRIYVEKVHSHDIVAEQLLTIYSNLRG</sequence>
<keyword evidence="2" id="KW-1185">Reference proteome</keyword>
<dbReference type="Gene3D" id="3.40.50.2000">
    <property type="entry name" value="Glycogen Phosphorylase B"/>
    <property type="match status" value="1"/>
</dbReference>
<accession>A0ABU3XGD4</accession>
<dbReference type="Proteomes" id="UP001287282">
    <property type="component" value="Unassembled WGS sequence"/>
</dbReference>